<evidence type="ECO:0000256" key="7">
    <source>
        <dbReference type="HAMAP-Rule" id="MF_00060"/>
    </source>
</evidence>
<comment type="caution">
    <text evidence="9">The sequence shown here is derived from an EMBL/GenBank/DDBJ whole genome shotgun (WGS) entry which is preliminary data.</text>
</comment>
<keyword evidence="6 7" id="KW-0378">Hydrolase</keyword>
<feature type="binding site" evidence="7">
    <location>
        <position position="92"/>
    </location>
    <ligand>
        <name>a divalent metal cation</name>
        <dbReference type="ChEBI" id="CHEBI:60240"/>
    </ligand>
</feature>
<comment type="cofactor">
    <cofactor evidence="7">
        <name>a divalent metal cation</name>
        <dbReference type="ChEBI" id="CHEBI:60240"/>
    </cofactor>
    <text evidence="7">Binds 1 divalent metal cation per subunit.</text>
</comment>
<dbReference type="Pfam" id="PF01975">
    <property type="entry name" value="SurE"/>
    <property type="match status" value="1"/>
</dbReference>
<evidence type="ECO:0000256" key="5">
    <source>
        <dbReference type="ARBA" id="ARBA00022741"/>
    </source>
</evidence>
<keyword evidence="10" id="KW-1185">Reference proteome</keyword>
<feature type="binding site" evidence="7">
    <location>
        <position position="9"/>
    </location>
    <ligand>
        <name>a divalent metal cation</name>
        <dbReference type="ChEBI" id="CHEBI:60240"/>
    </ligand>
</feature>
<keyword evidence="3 7" id="KW-0963">Cytoplasm</keyword>
<dbReference type="EMBL" id="JAQQKW010000002">
    <property type="protein sequence ID" value="MDC7693369.1"/>
    <property type="molecule type" value="Genomic_DNA"/>
</dbReference>
<feature type="binding site" evidence="7">
    <location>
        <position position="40"/>
    </location>
    <ligand>
        <name>a divalent metal cation</name>
        <dbReference type="ChEBI" id="CHEBI:60240"/>
    </ligand>
</feature>
<dbReference type="HAMAP" id="MF_00060">
    <property type="entry name" value="SurE"/>
    <property type="match status" value="1"/>
</dbReference>
<dbReference type="PANTHER" id="PTHR30457:SF12">
    <property type="entry name" value="5'_3'-NUCLEOTIDASE SURE"/>
    <property type="match status" value="1"/>
</dbReference>
<comment type="function">
    <text evidence="7">Nucleotidase that shows phosphatase activity on nucleoside 5'-monophosphates.</text>
</comment>
<dbReference type="RefSeq" id="WP_272740137.1">
    <property type="nucleotide sequence ID" value="NZ_JAQQKW010000002.1"/>
</dbReference>
<dbReference type="Gene3D" id="3.40.1210.10">
    <property type="entry name" value="Survival protein SurE-like phosphatase/nucleotidase"/>
    <property type="match status" value="1"/>
</dbReference>
<reference evidence="9 10" key="1">
    <citation type="submission" date="2023-01" db="EMBL/GenBank/DDBJ databases">
        <title>Novel species of the genus Asticcacaulis isolated from rivers.</title>
        <authorList>
            <person name="Lu H."/>
        </authorList>
    </citation>
    <scope>NUCLEOTIDE SEQUENCE [LARGE SCALE GENOMIC DNA]</scope>
    <source>
        <strain evidence="9 10">DXS10W</strain>
    </source>
</reference>
<dbReference type="InterPro" id="IPR030048">
    <property type="entry name" value="SurE"/>
</dbReference>
<organism evidence="9 10">
    <name type="scientific">Asticcacaulis currens</name>
    <dbReference type="NCBI Taxonomy" id="2984210"/>
    <lineage>
        <taxon>Bacteria</taxon>
        <taxon>Pseudomonadati</taxon>
        <taxon>Pseudomonadota</taxon>
        <taxon>Alphaproteobacteria</taxon>
        <taxon>Caulobacterales</taxon>
        <taxon>Caulobacteraceae</taxon>
        <taxon>Asticcacaulis</taxon>
    </lineage>
</organism>
<evidence type="ECO:0000259" key="8">
    <source>
        <dbReference type="Pfam" id="PF01975"/>
    </source>
</evidence>
<dbReference type="SUPFAM" id="SSF64167">
    <property type="entry name" value="SurE-like"/>
    <property type="match status" value="1"/>
</dbReference>
<comment type="subcellular location">
    <subcellularLocation>
        <location evidence="7">Cytoplasm</location>
    </subcellularLocation>
</comment>
<feature type="domain" description="Survival protein SurE-like phosphatase/nucleotidase" evidence="8">
    <location>
        <begin position="3"/>
        <end position="187"/>
    </location>
</feature>
<evidence type="ECO:0000313" key="9">
    <source>
        <dbReference type="EMBL" id="MDC7693369.1"/>
    </source>
</evidence>
<protein>
    <recommendedName>
        <fullName evidence="7">5'-nucleotidase SurE</fullName>
        <ecNumber evidence="7">3.1.3.5</ecNumber>
    </recommendedName>
    <alternativeName>
        <fullName evidence="7">Nucleoside 5'-monophosphate phosphohydrolase</fullName>
    </alternativeName>
</protein>
<gene>
    <name evidence="7 9" type="primary">surE</name>
    <name evidence="9" type="ORF">PQU94_03620</name>
</gene>
<accession>A0ABT5IB12</accession>
<dbReference type="PANTHER" id="PTHR30457">
    <property type="entry name" value="5'-NUCLEOTIDASE SURE"/>
    <property type="match status" value="1"/>
</dbReference>
<evidence type="ECO:0000256" key="3">
    <source>
        <dbReference type="ARBA" id="ARBA00022490"/>
    </source>
</evidence>
<evidence type="ECO:0000256" key="4">
    <source>
        <dbReference type="ARBA" id="ARBA00022723"/>
    </source>
</evidence>
<evidence type="ECO:0000313" key="10">
    <source>
        <dbReference type="Proteomes" id="UP001216595"/>
    </source>
</evidence>
<proteinExistence type="inferred from homology"/>
<dbReference type="Proteomes" id="UP001216595">
    <property type="component" value="Unassembled WGS sequence"/>
</dbReference>
<evidence type="ECO:0000256" key="1">
    <source>
        <dbReference type="ARBA" id="ARBA00000815"/>
    </source>
</evidence>
<keyword evidence="4 7" id="KW-0479">Metal-binding</keyword>
<evidence type="ECO:0000256" key="6">
    <source>
        <dbReference type="ARBA" id="ARBA00022801"/>
    </source>
</evidence>
<sequence length="271" mass="29633">MRILLTNDDGVDAYGMTVLRDIAAQLSQDVWVCAPLYEQSGKGRGITLHDPLRAHRLDERTFAVTGTPTDCVQIAVNDLLPAPPDLVLSGVNRGFNLAQDVTLSGTVAGALQGMALGIPSIALSQCLDFDLDVEAQWAASRAYGAPVVSSLLTKGWAKNLIFNINFPDCDDAAVTGVEMTRQGFRDLHDLHAVKRVDPRGRPYYWLDFHGHVCDLVDGTDLKAVAENRISVTPLHLDLTHYETLQAYKGFFGGAAPKQVHRPDLNRRSIDD</sequence>
<dbReference type="InterPro" id="IPR036523">
    <property type="entry name" value="SurE-like_sf"/>
</dbReference>
<name>A0ABT5IB12_9CAUL</name>
<evidence type="ECO:0000256" key="2">
    <source>
        <dbReference type="ARBA" id="ARBA00011062"/>
    </source>
</evidence>
<dbReference type="NCBIfam" id="TIGR00087">
    <property type="entry name" value="surE"/>
    <property type="match status" value="1"/>
</dbReference>
<dbReference type="InterPro" id="IPR002828">
    <property type="entry name" value="SurE-like_Pase/nucleotidase"/>
</dbReference>
<feature type="binding site" evidence="7">
    <location>
        <position position="8"/>
    </location>
    <ligand>
        <name>a divalent metal cation</name>
        <dbReference type="ChEBI" id="CHEBI:60240"/>
    </ligand>
</feature>
<keyword evidence="5 7" id="KW-0547">Nucleotide-binding</keyword>
<dbReference type="EC" id="3.1.3.5" evidence="7"/>
<comment type="similarity">
    <text evidence="2 7">Belongs to the SurE nucleotidase family.</text>
</comment>
<dbReference type="NCBIfam" id="NF001490">
    <property type="entry name" value="PRK00346.1-4"/>
    <property type="match status" value="1"/>
</dbReference>
<comment type="catalytic activity">
    <reaction evidence="1 7">
        <text>a ribonucleoside 5'-phosphate + H2O = a ribonucleoside + phosphate</text>
        <dbReference type="Rhea" id="RHEA:12484"/>
        <dbReference type="ChEBI" id="CHEBI:15377"/>
        <dbReference type="ChEBI" id="CHEBI:18254"/>
        <dbReference type="ChEBI" id="CHEBI:43474"/>
        <dbReference type="ChEBI" id="CHEBI:58043"/>
        <dbReference type="EC" id="3.1.3.5"/>
    </reaction>
</comment>
<dbReference type="GO" id="GO:0008254">
    <property type="term" value="F:3'-nucleotidase activity"/>
    <property type="evidence" value="ECO:0007669"/>
    <property type="project" value="UniProtKB-EC"/>
</dbReference>